<name>A0A7J0FKB7_9ERIC</name>
<dbReference type="AlphaFoldDB" id="A0A7J0FKB7"/>
<evidence type="ECO:0000313" key="1">
    <source>
        <dbReference type="EMBL" id="GFY99142.1"/>
    </source>
</evidence>
<comment type="caution">
    <text evidence="1">The sequence shown here is derived from an EMBL/GenBank/DDBJ whole genome shotgun (WGS) entry which is preliminary data.</text>
</comment>
<dbReference type="Proteomes" id="UP000585474">
    <property type="component" value="Unassembled WGS sequence"/>
</dbReference>
<reference evidence="1 2" key="1">
    <citation type="submission" date="2019-07" db="EMBL/GenBank/DDBJ databases">
        <title>De Novo Assembly of kiwifruit Actinidia rufa.</title>
        <authorList>
            <person name="Sugita-Konishi S."/>
            <person name="Sato K."/>
            <person name="Mori E."/>
            <person name="Abe Y."/>
            <person name="Kisaki G."/>
            <person name="Hamano K."/>
            <person name="Suezawa K."/>
            <person name="Otani M."/>
            <person name="Fukuda T."/>
            <person name="Manabe T."/>
            <person name="Gomi K."/>
            <person name="Tabuchi M."/>
            <person name="Akimitsu K."/>
            <person name="Kataoka I."/>
        </authorList>
    </citation>
    <scope>NUCLEOTIDE SEQUENCE [LARGE SCALE GENOMIC DNA]</scope>
    <source>
        <strain evidence="2">cv. Fuchu</strain>
    </source>
</reference>
<dbReference type="EMBL" id="BJWL01000013">
    <property type="protein sequence ID" value="GFY99142.1"/>
    <property type="molecule type" value="Genomic_DNA"/>
</dbReference>
<sequence>MVLTKQASNDLRGDGTYPAESPMVFKPRIFKSMEFQRTWLPEFRDRPIITGREFERSFPTKYYLKMLASMDTFGYIAYNIIPKTGHYNQVTTIDAFIICKAMIGEPLNLNYVILKEMADRNQYKDKGFSITTIKRGISIDSTENREHPVHGEVPMHDEFPMHGEQPSQEGTSAQRGPQVRFLEYFRKLNESIVRIELRQEEIIQTQARQEPFIDRLEDLVEKHGQNIDRLGDSYENLYEQHTTFNQQYSY</sequence>
<keyword evidence="2" id="KW-1185">Reference proteome</keyword>
<proteinExistence type="predicted"/>
<gene>
    <name evidence="1" type="ORF">Acr_13g0005430</name>
</gene>
<protein>
    <submittedName>
        <fullName evidence="1">Uncharacterized protein</fullName>
    </submittedName>
</protein>
<accession>A0A7J0FKB7</accession>
<evidence type="ECO:0000313" key="2">
    <source>
        <dbReference type="Proteomes" id="UP000585474"/>
    </source>
</evidence>
<organism evidence="1 2">
    <name type="scientific">Actinidia rufa</name>
    <dbReference type="NCBI Taxonomy" id="165716"/>
    <lineage>
        <taxon>Eukaryota</taxon>
        <taxon>Viridiplantae</taxon>
        <taxon>Streptophyta</taxon>
        <taxon>Embryophyta</taxon>
        <taxon>Tracheophyta</taxon>
        <taxon>Spermatophyta</taxon>
        <taxon>Magnoliopsida</taxon>
        <taxon>eudicotyledons</taxon>
        <taxon>Gunneridae</taxon>
        <taxon>Pentapetalae</taxon>
        <taxon>asterids</taxon>
        <taxon>Ericales</taxon>
        <taxon>Actinidiaceae</taxon>
        <taxon>Actinidia</taxon>
    </lineage>
</organism>